<protein>
    <submittedName>
        <fullName evidence="2">Unplaced genomic scaffold scaffold_43, whole genome shotgun sequence</fullName>
    </submittedName>
</protein>
<organism evidence="2 3">
    <name type="scientific">Paxillus rubicundulus Ve08.2h10</name>
    <dbReference type="NCBI Taxonomy" id="930991"/>
    <lineage>
        <taxon>Eukaryota</taxon>
        <taxon>Fungi</taxon>
        <taxon>Dikarya</taxon>
        <taxon>Basidiomycota</taxon>
        <taxon>Agaricomycotina</taxon>
        <taxon>Agaricomycetes</taxon>
        <taxon>Agaricomycetidae</taxon>
        <taxon>Boletales</taxon>
        <taxon>Paxilineae</taxon>
        <taxon>Paxillaceae</taxon>
        <taxon>Paxillus</taxon>
    </lineage>
</organism>
<name>A0A0D0E4F4_9AGAM</name>
<evidence type="ECO:0000256" key="1">
    <source>
        <dbReference type="SAM" id="MobiDB-lite"/>
    </source>
</evidence>
<reference evidence="2 3" key="1">
    <citation type="submission" date="2014-04" db="EMBL/GenBank/DDBJ databases">
        <authorList>
            <consortium name="DOE Joint Genome Institute"/>
            <person name="Kuo A."/>
            <person name="Kohler A."/>
            <person name="Jargeat P."/>
            <person name="Nagy L.G."/>
            <person name="Floudas D."/>
            <person name="Copeland A."/>
            <person name="Barry K.W."/>
            <person name="Cichocki N."/>
            <person name="Veneault-Fourrey C."/>
            <person name="LaButti K."/>
            <person name="Lindquist E.A."/>
            <person name="Lipzen A."/>
            <person name="Lundell T."/>
            <person name="Morin E."/>
            <person name="Murat C."/>
            <person name="Sun H."/>
            <person name="Tunlid A."/>
            <person name="Henrissat B."/>
            <person name="Grigoriev I.V."/>
            <person name="Hibbett D.S."/>
            <person name="Martin F."/>
            <person name="Nordberg H.P."/>
            <person name="Cantor M.N."/>
            <person name="Hua S.X."/>
        </authorList>
    </citation>
    <scope>NUCLEOTIDE SEQUENCE [LARGE SCALE GENOMIC DNA]</scope>
    <source>
        <strain evidence="2 3">Ve08.2h10</strain>
    </source>
</reference>
<dbReference type="InParanoid" id="A0A0D0E4F4"/>
<dbReference type="AlphaFoldDB" id="A0A0D0E4F4"/>
<keyword evidence="3" id="KW-1185">Reference proteome</keyword>
<feature type="region of interest" description="Disordered" evidence="1">
    <location>
        <begin position="29"/>
        <end position="98"/>
    </location>
</feature>
<sequence length="98" mass="10907">MNTLPSAADAMNAGFYAASLLLSRLNVNHGPRPFHYSTQEPSHWPPNVFLGEPTPEQYPMQPCFQPSNDQYAGEQPMNCGYDSNEAPESQDPRPPGHY</sequence>
<evidence type="ECO:0000313" key="2">
    <source>
        <dbReference type="EMBL" id="KIK99246.1"/>
    </source>
</evidence>
<proteinExistence type="predicted"/>
<gene>
    <name evidence="2" type="ORF">PAXRUDRAFT_8991</name>
</gene>
<dbReference type="Proteomes" id="UP000054538">
    <property type="component" value="Unassembled WGS sequence"/>
</dbReference>
<dbReference type="EMBL" id="KN824865">
    <property type="protein sequence ID" value="KIK99246.1"/>
    <property type="molecule type" value="Genomic_DNA"/>
</dbReference>
<dbReference type="OrthoDB" id="10405075at2759"/>
<evidence type="ECO:0000313" key="3">
    <source>
        <dbReference type="Proteomes" id="UP000054538"/>
    </source>
</evidence>
<dbReference type="HOGENOM" id="CLU_2334268_0_0_1"/>
<reference evidence="3" key="2">
    <citation type="submission" date="2015-01" db="EMBL/GenBank/DDBJ databases">
        <title>Evolutionary Origins and Diversification of the Mycorrhizal Mutualists.</title>
        <authorList>
            <consortium name="DOE Joint Genome Institute"/>
            <consortium name="Mycorrhizal Genomics Consortium"/>
            <person name="Kohler A."/>
            <person name="Kuo A."/>
            <person name="Nagy L.G."/>
            <person name="Floudas D."/>
            <person name="Copeland A."/>
            <person name="Barry K.W."/>
            <person name="Cichocki N."/>
            <person name="Veneault-Fourrey C."/>
            <person name="LaButti K."/>
            <person name="Lindquist E.A."/>
            <person name="Lipzen A."/>
            <person name="Lundell T."/>
            <person name="Morin E."/>
            <person name="Murat C."/>
            <person name="Riley R."/>
            <person name="Ohm R."/>
            <person name="Sun H."/>
            <person name="Tunlid A."/>
            <person name="Henrissat B."/>
            <person name="Grigoriev I.V."/>
            <person name="Hibbett D.S."/>
            <person name="Martin F."/>
        </authorList>
    </citation>
    <scope>NUCLEOTIDE SEQUENCE [LARGE SCALE GENOMIC DNA]</scope>
    <source>
        <strain evidence="3">Ve08.2h10</strain>
    </source>
</reference>
<accession>A0A0D0E4F4</accession>